<name>A0A0C9V2G3_SPHS4</name>
<evidence type="ECO:0000256" key="2">
    <source>
        <dbReference type="SAM" id="Phobius"/>
    </source>
</evidence>
<evidence type="ECO:0000313" key="5">
    <source>
        <dbReference type="Proteomes" id="UP000054279"/>
    </source>
</evidence>
<evidence type="ECO:0000259" key="3">
    <source>
        <dbReference type="Pfam" id="PF20152"/>
    </source>
</evidence>
<feature type="compositionally biased region" description="Basic and acidic residues" evidence="1">
    <location>
        <begin position="286"/>
        <end position="299"/>
    </location>
</feature>
<keyword evidence="5" id="KW-1185">Reference proteome</keyword>
<feature type="transmembrane region" description="Helical" evidence="2">
    <location>
        <begin position="20"/>
        <end position="46"/>
    </location>
</feature>
<dbReference type="InterPro" id="IPR045339">
    <property type="entry name" value="DUF6534"/>
</dbReference>
<reference evidence="4 5" key="1">
    <citation type="submission" date="2014-06" db="EMBL/GenBank/DDBJ databases">
        <title>Evolutionary Origins and Diversification of the Mycorrhizal Mutualists.</title>
        <authorList>
            <consortium name="DOE Joint Genome Institute"/>
            <consortium name="Mycorrhizal Genomics Consortium"/>
            <person name="Kohler A."/>
            <person name="Kuo A."/>
            <person name="Nagy L.G."/>
            <person name="Floudas D."/>
            <person name="Copeland A."/>
            <person name="Barry K.W."/>
            <person name="Cichocki N."/>
            <person name="Veneault-Fourrey C."/>
            <person name="LaButti K."/>
            <person name="Lindquist E.A."/>
            <person name="Lipzen A."/>
            <person name="Lundell T."/>
            <person name="Morin E."/>
            <person name="Murat C."/>
            <person name="Riley R."/>
            <person name="Ohm R."/>
            <person name="Sun H."/>
            <person name="Tunlid A."/>
            <person name="Henrissat B."/>
            <person name="Grigoriev I.V."/>
            <person name="Hibbett D.S."/>
            <person name="Martin F."/>
        </authorList>
    </citation>
    <scope>NUCLEOTIDE SEQUENCE [LARGE SCALE GENOMIC DNA]</scope>
    <source>
        <strain evidence="4 5">SS14</strain>
    </source>
</reference>
<keyword evidence="2" id="KW-0812">Transmembrane</keyword>
<accession>A0A0C9V2G3</accession>
<feature type="compositionally biased region" description="Polar residues" evidence="1">
    <location>
        <begin position="300"/>
        <end position="316"/>
    </location>
</feature>
<dbReference type="HOGENOM" id="CLU_046025_2_1_1"/>
<feature type="transmembrane region" description="Helical" evidence="2">
    <location>
        <begin position="164"/>
        <end position="190"/>
    </location>
</feature>
<dbReference type="OrthoDB" id="3053835at2759"/>
<feature type="transmembrane region" description="Helical" evidence="2">
    <location>
        <begin position="104"/>
        <end position="123"/>
    </location>
</feature>
<feature type="transmembrane region" description="Helical" evidence="2">
    <location>
        <begin position="58"/>
        <end position="84"/>
    </location>
</feature>
<evidence type="ECO:0000313" key="4">
    <source>
        <dbReference type="EMBL" id="KIJ35827.1"/>
    </source>
</evidence>
<sequence length="371" mass="41119">MDAAGPQPITITIPTTLPTVLGPILIGLVLNWFLFGILSNQLYVYYLCFPKDSRYLKVLVYGLYMLEIVQTCVLTNDCFNWFILSWGHPDELLLYHLEWLNVPIFDGIISFTVQIFFAWRIWILGKNWMICALIVVLALLQFSGALATGIQLKMLPSFAQIGQIFAAINVWLAATAGVDIVIAASMIFLLTRNRSRFSYTQVLISKLVRLSIETGSATAFVAIVDLTLYNIFPDTNLHTAPASVLAKFYSNTLMVVLNNRLYIQREVPGSGYKGGNASGGSTSQQEAREAYSKRFKEALQQESHPSQVTSNGTISGASYGGLGSTTDNFARVTGRGGQESFQLRSLEGNDERNRDRKPGPVVWIDTEESSV</sequence>
<evidence type="ECO:0000256" key="1">
    <source>
        <dbReference type="SAM" id="MobiDB-lite"/>
    </source>
</evidence>
<feature type="region of interest" description="Disordered" evidence="1">
    <location>
        <begin position="272"/>
        <end position="371"/>
    </location>
</feature>
<dbReference type="EMBL" id="KN837184">
    <property type="protein sequence ID" value="KIJ35827.1"/>
    <property type="molecule type" value="Genomic_DNA"/>
</dbReference>
<gene>
    <name evidence="4" type="ORF">M422DRAFT_34482</name>
</gene>
<organism evidence="4 5">
    <name type="scientific">Sphaerobolus stellatus (strain SS14)</name>
    <dbReference type="NCBI Taxonomy" id="990650"/>
    <lineage>
        <taxon>Eukaryota</taxon>
        <taxon>Fungi</taxon>
        <taxon>Dikarya</taxon>
        <taxon>Basidiomycota</taxon>
        <taxon>Agaricomycotina</taxon>
        <taxon>Agaricomycetes</taxon>
        <taxon>Phallomycetidae</taxon>
        <taxon>Geastrales</taxon>
        <taxon>Sphaerobolaceae</taxon>
        <taxon>Sphaerobolus</taxon>
    </lineage>
</organism>
<feature type="compositionally biased region" description="Basic and acidic residues" evidence="1">
    <location>
        <begin position="347"/>
        <end position="358"/>
    </location>
</feature>
<dbReference type="PANTHER" id="PTHR40465:SF1">
    <property type="entry name" value="DUF6534 DOMAIN-CONTAINING PROTEIN"/>
    <property type="match status" value="1"/>
</dbReference>
<dbReference type="Pfam" id="PF20152">
    <property type="entry name" value="DUF6534"/>
    <property type="match status" value="1"/>
</dbReference>
<feature type="domain" description="DUF6534" evidence="3">
    <location>
        <begin position="176"/>
        <end position="260"/>
    </location>
</feature>
<dbReference type="PANTHER" id="PTHR40465">
    <property type="entry name" value="CHROMOSOME 1, WHOLE GENOME SHOTGUN SEQUENCE"/>
    <property type="match status" value="1"/>
</dbReference>
<keyword evidence="2" id="KW-0472">Membrane</keyword>
<dbReference type="AlphaFoldDB" id="A0A0C9V2G3"/>
<keyword evidence="2" id="KW-1133">Transmembrane helix</keyword>
<feature type="transmembrane region" description="Helical" evidence="2">
    <location>
        <begin position="130"/>
        <end position="152"/>
    </location>
</feature>
<dbReference type="Proteomes" id="UP000054279">
    <property type="component" value="Unassembled WGS sequence"/>
</dbReference>
<protein>
    <recommendedName>
        <fullName evidence="3">DUF6534 domain-containing protein</fullName>
    </recommendedName>
</protein>
<proteinExistence type="predicted"/>